<organism evidence="1 2">
    <name type="scientific">Undibacterium macrobrachii</name>
    <dbReference type="NCBI Taxonomy" id="1119058"/>
    <lineage>
        <taxon>Bacteria</taxon>
        <taxon>Pseudomonadati</taxon>
        <taxon>Pseudomonadota</taxon>
        <taxon>Betaproteobacteria</taxon>
        <taxon>Burkholderiales</taxon>
        <taxon>Oxalobacteraceae</taxon>
        <taxon>Undibacterium</taxon>
    </lineage>
</organism>
<accession>A0ABQ2XL83</accession>
<reference evidence="2" key="1">
    <citation type="journal article" date="2019" name="Int. J. Syst. Evol. Microbiol.">
        <title>The Global Catalogue of Microorganisms (GCM) 10K type strain sequencing project: providing services to taxonomists for standard genome sequencing and annotation.</title>
        <authorList>
            <consortium name="The Broad Institute Genomics Platform"/>
            <consortium name="The Broad Institute Genome Sequencing Center for Infectious Disease"/>
            <person name="Wu L."/>
            <person name="Ma J."/>
        </authorList>
    </citation>
    <scope>NUCLEOTIDE SEQUENCE [LARGE SCALE GENOMIC DNA]</scope>
    <source>
        <strain evidence="2">KCTC 23916</strain>
    </source>
</reference>
<dbReference type="Proteomes" id="UP000620127">
    <property type="component" value="Unassembled WGS sequence"/>
</dbReference>
<evidence type="ECO:0000313" key="1">
    <source>
        <dbReference type="EMBL" id="GGX22576.1"/>
    </source>
</evidence>
<dbReference type="EMBL" id="BMYT01000006">
    <property type="protein sequence ID" value="GGX22576.1"/>
    <property type="molecule type" value="Genomic_DNA"/>
</dbReference>
<protein>
    <submittedName>
        <fullName evidence="1">Uncharacterized protein</fullName>
    </submittedName>
</protein>
<keyword evidence="2" id="KW-1185">Reference proteome</keyword>
<name>A0ABQ2XL83_9BURK</name>
<sequence>MSKVDSTNVQPRMKINFNQTYQAPLTDIGSELVGMIKDCDYHSIAERFAYALAYDRPIVEAITADIDFCLVGEQRSATICQASEARILVRYFKQENGSNLFGLVECFMPLNQDTGELLATLIVTASNQEYHVCLEDIAYIAQ</sequence>
<gene>
    <name evidence="1" type="ORF">GCM10011282_30770</name>
</gene>
<comment type="caution">
    <text evidence="1">The sequence shown here is derived from an EMBL/GenBank/DDBJ whole genome shotgun (WGS) entry which is preliminary data.</text>
</comment>
<proteinExistence type="predicted"/>
<evidence type="ECO:0000313" key="2">
    <source>
        <dbReference type="Proteomes" id="UP000620127"/>
    </source>
</evidence>